<dbReference type="SUPFAM" id="SSF81327">
    <property type="entry name" value="Small-conductance potassium channel"/>
    <property type="match status" value="1"/>
</dbReference>
<dbReference type="Pfam" id="PF03530">
    <property type="entry name" value="SK_channel"/>
    <property type="match status" value="1"/>
</dbReference>
<keyword evidence="3" id="KW-0813">Transport</keyword>
<feature type="compositionally biased region" description="Low complexity" evidence="10">
    <location>
        <begin position="970"/>
        <end position="981"/>
    </location>
</feature>
<dbReference type="GO" id="GO:0005516">
    <property type="term" value="F:calmodulin binding"/>
    <property type="evidence" value="ECO:0007669"/>
    <property type="project" value="UniProtKB-KW"/>
</dbReference>
<dbReference type="SUPFAM" id="SSF81324">
    <property type="entry name" value="Voltage-gated potassium channels"/>
    <property type="match status" value="1"/>
</dbReference>
<feature type="compositionally biased region" description="Polar residues" evidence="10">
    <location>
        <begin position="44"/>
        <end position="64"/>
    </location>
</feature>
<evidence type="ECO:0000256" key="6">
    <source>
        <dbReference type="ARBA" id="ARBA00022989"/>
    </source>
</evidence>
<feature type="compositionally biased region" description="Polar residues" evidence="10">
    <location>
        <begin position="363"/>
        <end position="384"/>
    </location>
</feature>
<feature type="transmembrane region" description="Helical" evidence="11">
    <location>
        <begin position="655"/>
        <end position="673"/>
    </location>
</feature>
<sequence length="981" mass="109343">MRHRCAGAVHQHHIPDGNNEQNRDQVTPVFSLPPPPSSHHRVRTSTATHRQNLQELPCLSQSSRGPVHSDDLLPLESYDTSRRPSNRDGEPTASQPAHLQQDPWALVGSQPLPLQSEGEPVFPSHHCSFSEQEASFSQNQSYPVHPLPPQPSPPFPPPIPPLPASTASFLRSSRGPERGDRLRTSVNNYQQASIVECCRGGGEAGEHRDHRQLLQQQQQLCHLRLQQRDPSPEGSRGNSLKERSLNACDSSETRRAFESETQDLQQQQIPQLRAQQQLLLGSSLPVNYCTSGSGELCRTHRATPLQPQPHGAPGLGPPRQQQQHHCEQDRNKCRKIGAHGGQAQPQRRDSRVTPPATPHAHTGTCSATGSRSSKDSPNYGSSNHLWPEGPHKGEERIRIDLHQATTEQKKLSHAGSKPSLSESSDRLPQIAMNTCKYNGGVVRPLVGSLASSSRRNLAELDSETQPLQTLHSSGLEVVVSKGNPGEDHSKASNESLVREGGGRGGGRAPQKKNRDIGYKLGHRRALFEKRKRLSDYALIFGMFGIVVMVTETELSWGVYTKESSYSFALKCLISLSTVILLGLIIMYHAREIQLFMVDNGADDWRIAMTYERIFFIVLELLVCAIHPIPGQYVFTWTARLAFTYTPSVADADVDIILSIPMFLRLYLIGRVMLLHSKLFTDASSRSIGALNKINFNTRFVMKTLMTICPGTVLLVFSISSWIIAAWTVRVCERYHDKQEITSNFLGAMWLISITFLSIGYGDMVPHTYCGKGVCLLTGIMGAGCTALVVAVVARKLELTKAEKHVHNFMMDTQLCKRVKNTAANVLRETWLIYKHTKLVKKIDHAKVRKHQRKFLQAIHQAQKLRSVKMEQRKLNDQANTLVDLAKTQNVMYDLVSELQERSEELDKRIGTLEDKLDSVAGSLQALPCLISQAITQQQQDFLDGFVHRFRPASLASERSWTSTTRRRRSPSTAPHTSSDSG</sequence>
<feature type="domain" description="Calmodulin-binding" evidence="12">
    <location>
        <begin position="811"/>
        <end position="890"/>
    </location>
</feature>
<feature type="compositionally biased region" description="Basic and acidic residues" evidence="10">
    <location>
        <begin position="79"/>
        <end position="90"/>
    </location>
</feature>
<feature type="transmembrane region" description="Helical" evidence="11">
    <location>
        <begin position="740"/>
        <end position="761"/>
    </location>
</feature>
<dbReference type="InterPro" id="IPR015449">
    <property type="entry name" value="K_chnl_Ca-activ_SK"/>
</dbReference>
<evidence type="ECO:0000256" key="11">
    <source>
        <dbReference type="SAM" id="Phobius"/>
    </source>
</evidence>
<protein>
    <submittedName>
        <fullName evidence="13">Potassium intermediate/small conductance calcium-activated channel, subfamily N, member 1a</fullName>
    </submittedName>
</protein>
<feature type="transmembrane region" description="Helical" evidence="11">
    <location>
        <begin position="773"/>
        <end position="793"/>
    </location>
</feature>
<evidence type="ECO:0000256" key="9">
    <source>
        <dbReference type="ARBA" id="ARBA00023303"/>
    </source>
</evidence>
<organism evidence="13">
    <name type="scientific">Iconisemion striatum</name>
    <dbReference type="NCBI Taxonomy" id="60296"/>
    <lineage>
        <taxon>Eukaryota</taxon>
        <taxon>Metazoa</taxon>
        <taxon>Chordata</taxon>
        <taxon>Craniata</taxon>
        <taxon>Vertebrata</taxon>
        <taxon>Euteleostomi</taxon>
        <taxon>Actinopterygii</taxon>
        <taxon>Neopterygii</taxon>
        <taxon>Teleostei</taxon>
        <taxon>Neoteleostei</taxon>
        <taxon>Acanthomorphata</taxon>
        <taxon>Ovalentaria</taxon>
        <taxon>Atherinomorphae</taxon>
        <taxon>Cyprinodontiformes</taxon>
        <taxon>Nothobranchiidae</taxon>
        <taxon>Iconisemion</taxon>
    </lineage>
</organism>
<dbReference type="EMBL" id="HADW01017911">
    <property type="protein sequence ID" value="SBP19311.1"/>
    <property type="molecule type" value="Transcribed_RNA"/>
</dbReference>
<dbReference type="GO" id="GO:0016020">
    <property type="term" value="C:membrane"/>
    <property type="evidence" value="ECO:0007669"/>
    <property type="project" value="UniProtKB-SubCell"/>
</dbReference>
<feature type="region of interest" description="Disordered" evidence="10">
    <location>
        <begin position="480"/>
        <end position="514"/>
    </location>
</feature>
<evidence type="ECO:0000256" key="4">
    <source>
        <dbReference type="ARBA" id="ARBA00022692"/>
    </source>
</evidence>
<dbReference type="InterPro" id="IPR036122">
    <property type="entry name" value="CaM-bd_dom_sf"/>
</dbReference>
<dbReference type="GO" id="GO:0030018">
    <property type="term" value="C:Z disc"/>
    <property type="evidence" value="ECO:0007669"/>
    <property type="project" value="UniProtKB-SubCell"/>
</dbReference>
<proteinExistence type="predicted"/>
<feature type="transmembrane region" description="Helical" evidence="11">
    <location>
        <begin position="533"/>
        <end position="550"/>
    </location>
</feature>
<dbReference type="Pfam" id="PF07885">
    <property type="entry name" value="Ion_trans_2"/>
    <property type="match status" value="1"/>
</dbReference>
<evidence type="ECO:0000259" key="12">
    <source>
        <dbReference type="SMART" id="SM01053"/>
    </source>
</evidence>
<dbReference type="Gene3D" id="1.10.287.70">
    <property type="match status" value="2"/>
</dbReference>
<name>A0A1A7XMJ5_9TELE</name>
<keyword evidence="6 11" id="KW-1133">Transmembrane helix</keyword>
<evidence type="ECO:0000256" key="10">
    <source>
        <dbReference type="SAM" id="MobiDB-lite"/>
    </source>
</evidence>
<dbReference type="GO" id="GO:0016286">
    <property type="term" value="F:small conductance calcium-activated potassium channel activity"/>
    <property type="evidence" value="ECO:0007669"/>
    <property type="project" value="InterPro"/>
</dbReference>
<keyword evidence="8 11" id="KW-0472">Membrane</keyword>
<dbReference type="PRINTS" id="PR01451">
    <property type="entry name" value="SKCHANNEL"/>
</dbReference>
<feature type="compositionally biased region" description="Pro residues" evidence="10">
    <location>
        <begin position="145"/>
        <end position="163"/>
    </location>
</feature>
<feature type="region of interest" description="Disordered" evidence="10">
    <location>
        <begin position="227"/>
        <end position="268"/>
    </location>
</feature>
<reference evidence="13" key="2">
    <citation type="submission" date="2016-06" db="EMBL/GenBank/DDBJ databases">
        <title>The genome of a short-lived fish provides insights into sex chromosome evolution and the genetic control of aging.</title>
        <authorList>
            <person name="Reichwald K."/>
            <person name="Felder M."/>
            <person name="Petzold A."/>
            <person name="Koch P."/>
            <person name="Groth M."/>
            <person name="Platzer M."/>
        </authorList>
    </citation>
    <scope>NUCLEOTIDE SEQUENCE</scope>
    <source>
        <tissue evidence="13">Brain</tissue>
    </source>
</reference>
<comment type="subcellular location">
    <subcellularLocation>
        <location evidence="2">Cytoplasm</location>
        <location evidence="2">Myofibril</location>
        <location evidence="2">Sarcomere</location>
        <location evidence="2">Z line</location>
    </subcellularLocation>
    <subcellularLocation>
        <location evidence="1">Membrane</location>
        <topology evidence="1">Multi-pass membrane protein</topology>
    </subcellularLocation>
</comment>
<reference evidence="13" key="1">
    <citation type="submission" date="2016-05" db="EMBL/GenBank/DDBJ databases">
        <authorList>
            <person name="Lavstsen T."/>
            <person name="Jespersen J.S."/>
        </authorList>
    </citation>
    <scope>NUCLEOTIDE SEQUENCE</scope>
    <source>
        <tissue evidence="13">Brain</tissue>
    </source>
</reference>
<dbReference type="FunFam" id="1.10.287.70:FF:000027">
    <property type="entry name" value="Small conductance calcium-activated potassium channel, isoform O"/>
    <property type="match status" value="1"/>
</dbReference>
<dbReference type="InterPro" id="IPR004178">
    <property type="entry name" value="CaM-bd_dom"/>
</dbReference>
<feature type="compositionally biased region" description="Basic and acidic residues" evidence="10">
    <location>
        <begin position="174"/>
        <end position="183"/>
    </location>
</feature>
<evidence type="ECO:0000256" key="1">
    <source>
        <dbReference type="ARBA" id="ARBA00004141"/>
    </source>
</evidence>
<dbReference type="Pfam" id="PF02888">
    <property type="entry name" value="CaMBD"/>
    <property type="match status" value="1"/>
</dbReference>
<feature type="region of interest" description="Disordered" evidence="10">
    <location>
        <begin position="956"/>
        <end position="981"/>
    </location>
</feature>
<feature type="region of interest" description="Disordered" evidence="10">
    <location>
        <begin position="299"/>
        <end position="391"/>
    </location>
</feature>
<evidence type="ECO:0000256" key="2">
    <source>
        <dbReference type="ARBA" id="ARBA00004216"/>
    </source>
</evidence>
<keyword evidence="7" id="KW-0406">Ion transport</keyword>
<feature type="transmembrane region" description="Helical" evidence="11">
    <location>
        <begin position="613"/>
        <end position="635"/>
    </location>
</feature>
<keyword evidence="9" id="KW-0407">Ion channel</keyword>
<feature type="transmembrane region" description="Helical" evidence="11">
    <location>
        <begin position="565"/>
        <end position="587"/>
    </location>
</feature>
<gene>
    <name evidence="13" type="primary">KCNN1A</name>
</gene>
<dbReference type="FunFam" id="1.10.287.70:FF:000022">
    <property type="entry name" value="Small conductance calcium-activated potassium channel, isoform O"/>
    <property type="match status" value="1"/>
</dbReference>
<evidence type="ECO:0000256" key="5">
    <source>
        <dbReference type="ARBA" id="ARBA00022860"/>
    </source>
</evidence>
<dbReference type="SMART" id="SM01053">
    <property type="entry name" value="CaMBD"/>
    <property type="match status" value="1"/>
</dbReference>
<feature type="region of interest" description="Disordered" evidence="10">
    <location>
        <begin position="406"/>
        <end position="426"/>
    </location>
</feature>
<dbReference type="InterPro" id="IPR013099">
    <property type="entry name" value="K_chnl_dom"/>
</dbReference>
<feature type="transmembrane region" description="Helical" evidence="11">
    <location>
        <begin position="704"/>
        <end position="728"/>
    </location>
</feature>
<evidence type="ECO:0000256" key="7">
    <source>
        <dbReference type="ARBA" id="ARBA00023065"/>
    </source>
</evidence>
<feature type="compositionally biased region" description="Basic and acidic residues" evidence="10">
    <location>
        <begin position="484"/>
        <end position="501"/>
    </location>
</feature>
<keyword evidence="4 11" id="KW-0812">Transmembrane</keyword>
<feature type="region of interest" description="Disordered" evidence="10">
    <location>
        <begin position="1"/>
        <end position="186"/>
    </location>
</feature>
<dbReference type="PANTHER" id="PTHR10153">
    <property type="entry name" value="SMALL CONDUCTANCE CALCIUM-ACTIVATED POTASSIUM CHANNEL"/>
    <property type="match status" value="1"/>
</dbReference>
<evidence type="ECO:0000256" key="8">
    <source>
        <dbReference type="ARBA" id="ARBA00023136"/>
    </source>
</evidence>
<evidence type="ECO:0000256" key="3">
    <source>
        <dbReference type="ARBA" id="ARBA00022448"/>
    </source>
</evidence>
<feature type="compositionally biased region" description="Polar residues" evidence="10">
    <location>
        <begin position="127"/>
        <end position="142"/>
    </location>
</feature>
<evidence type="ECO:0000313" key="13">
    <source>
        <dbReference type="EMBL" id="SBP19311.1"/>
    </source>
</evidence>
<accession>A0A1A7XMJ5</accession>
<keyword evidence="5" id="KW-0112">Calmodulin-binding</keyword>
<dbReference type="AlphaFoldDB" id="A0A1A7XMJ5"/>